<keyword evidence="8 10" id="KW-0120">Carbon dioxide fixation</keyword>
<evidence type="ECO:0000256" key="3">
    <source>
        <dbReference type="ARBA" id="ARBA00008346"/>
    </source>
</evidence>
<reference evidence="13 14" key="1">
    <citation type="journal article" date="2024" name="Int. J. Mol. Sci.">
        <title>Exploration of Alicyclobacillus spp. Genome in Search of Antibiotic Resistance.</title>
        <authorList>
            <person name="Bucka-Kolendo J."/>
            <person name="Kiousi D.E."/>
            <person name="Dekowska A."/>
            <person name="Mikolajczuk-Szczyrba A."/>
            <person name="Karadedos D.M."/>
            <person name="Michael P."/>
            <person name="Galanis A."/>
            <person name="Sokolowska B."/>
        </authorList>
    </citation>
    <scope>NUCLEOTIDE SEQUENCE [LARGE SCALE GENOMIC DNA]</scope>
    <source>
        <strain evidence="13 14">KKP 3000</strain>
    </source>
</reference>
<dbReference type="PANTHER" id="PTHR30523:SF6">
    <property type="entry name" value="PHOSPHOENOLPYRUVATE CARBOXYLASE"/>
    <property type="match status" value="1"/>
</dbReference>
<evidence type="ECO:0000256" key="2">
    <source>
        <dbReference type="ARBA" id="ARBA00003670"/>
    </source>
</evidence>
<evidence type="ECO:0000256" key="7">
    <source>
        <dbReference type="ARBA" id="ARBA00023239"/>
    </source>
</evidence>
<comment type="similarity">
    <text evidence="3 10">Belongs to the PEPCase type 1 family.</text>
</comment>
<dbReference type="Proteomes" id="UP001579974">
    <property type="component" value="Unassembled WGS sequence"/>
</dbReference>
<dbReference type="EMBL" id="JBDXSU010000016">
    <property type="protein sequence ID" value="MFB5192066.1"/>
    <property type="molecule type" value="Genomic_DNA"/>
</dbReference>
<protein>
    <recommendedName>
        <fullName evidence="5 10">Phosphoenolpyruvate carboxylase</fullName>
        <shortName evidence="10">PEPC</shortName>
        <shortName evidence="10">PEPCase</shortName>
        <ecNumber evidence="4 10">4.1.1.31</ecNumber>
    </recommendedName>
</protein>
<feature type="active site" evidence="10 11">
    <location>
        <position position="141"/>
    </location>
</feature>
<dbReference type="HAMAP" id="MF_00595">
    <property type="entry name" value="PEPcase_type1"/>
    <property type="match status" value="1"/>
</dbReference>
<proteinExistence type="inferred from homology"/>
<feature type="active site" evidence="10 12">
    <location>
        <position position="564"/>
    </location>
</feature>
<accession>A0ABV5AIL7</accession>
<dbReference type="PANTHER" id="PTHR30523">
    <property type="entry name" value="PHOSPHOENOLPYRUVATE CARBOXYLASE"/>
    <property type="match status" value="1"/>
</dbReference>
<keyword evidence="14" id="KW-1185">Reference proteome</keyword>
<dbReference type="InterPro" id="IPR018129">
    <property type="entry name" value="PEP_COase_Lys_AS"/>
</dbReference>
<dbReference type="PROSITE" id="PS00393">
    <property type="entry name" value="PEPCASE_2"/>
    <property type="match status" value="1"/>
</dbReference>
<dbReference type="InterPro" id="IPR021135">
    <property type="entry name" value="PEP_COase"/>
</dbReference>
<sequence>MQPDAPLHRDIRILGDLLGEVLAEQCGTNVFDHVERIRKAAKSFRGEPSTATRTALQQAVDAVPGELRSDTIHAFSVYFQLVNLAEQNHRLRRRRAYEKSDQPQRGTFQEAMNALHRHEVPPDQVQELLQEVGIELILTAHPTEALRRTVLDKHTKISAFLEEMDDPRKAPRELERLREQIRTEIIALWQTRSVRKHRITVIDEVRNGLYFLDQILFDVLPQVHEKLERAVSERFGDQDIQVPELIRFGSWMGGDRDGNPNVTHDVTEQTLKLHFDLAVSKYQEKLHQLARDLSPSVERVGADEALLKSLDAPSDEPYRAKIDQMVERLLNTKRYVHGEPTTGPRYHSVDELLDDIALMDTSLRNHRGARLADTFVRPLQLQASLFGFHMVTLDIRQHSGVHERAISELLDVAGVADYQSLGEEDRIRVLSECLASARPIRNPYHAYSDETLEAIRVFDCIRSGHIQFGRASVRDYLISMTQGASDLLEVLLLAKESGLFGWPEGPEAAPTSHLNVVPLFETIEDLQAAPAIMQSLFENPVYRRHIEVHNHAQEIMLGYSDSNKDGGYLTANWSLYTAQQALLDVAAAHAIRLKFFHGRGGALGRGGGPVEQSILAQPVRALHGHVKITEQGEVISQRYSHKGIAERSLESAAAAVLIGAARSRFDSSETEPAQWIRLLDSASQRSFEAYRAFVFGDEDFLTYFHTATPVDEIGKLNIGSRPSKRSQSAKIEDLRAIPWVFSWTQSRHLLPAWYGFGTSMEELLQVEGNADHLRAMYRGWPFFRTLVDNLQMALAKADMLVAREYAHLAGDVGLRLFAEIEREYERSRRAVLQITGYGELLDNKSVIQASIQLRNPYVDPLSFFQVRLLRQLRETANDEERALLLADVLLTINGIAAGLRNTG</sequence>
<comment type="function">
    <text evidence="2 10">Forms oxaloacetate, a four-carbon dicarboxylic acid source for the tricarboxylic acid cycle.</text>
</comment>
<evidence type="ECO:0000256" key="1">
    <source>
        <dbReference type="ARBA" id="ARBA00001946"/>
    </source>
</evidence>
<evidence type="ECO:0000313" key="13">
    <source>
        <dbReference type="EMBL" id="MFB5192066.1"/>
    </source>
</evidence>
<evidence type="ECO:0000256" key="4">
    <source>
        <dbReference type="ARBA" id="ARBA00012305"/>
    </source>
</evidence>
<dbReference type="PROSITE" id="PS00781">
    <property type="entry name" value="PEPCASE_1"/>
    <property type="match status" value="1"/>
</dbReference>
<evidence type="ECO:0000313" key="14">
    <source>
        <dbReference type="Proteomes" id="UP001579974"/>
    </source>
</evidence>
<evidence type="ECO:0000256" key="6">
    <source>
        <dbReference type="ARBA" id="ARBA00022842"/>
    </source>
</evidence>
<evidence type="ECO:0000256" key="5">
    <source>
        <dbReference type="ARBA" id="ARBA00022419"/>
    </source>
</evidence>
<dbReference type="InterPro" id="IPR015813">
    <property type="entry name" value="Pyrv/PenolPyrv_kinase-like_dom"/>
</dbReference>
<evidence type="ECO:0000256" key="11">
    <source>
        <dbReference type="PROSITE-ProRule" id="PRU10111"/>
    </source>
</evidence>
<dbReference type="SUPFAM" id="SSF51621">
    <property type="entry name" value="Phosphoenolpyruvate/pyruvate domain"/>
    <property type="match status" value="1"/>
</dbReference>
<comment type="catalytic activity">
    <reaction evidence="9 10">
        <text>oxaloacetate + phosphate = phosphoenolpyruvate + hydrogencarbonate</text>
        <dbReference type="Rhea" id="RHEA:28370"/>
        <dbReference type="ChEBI" id="CHEBI:16452"/>
        <dbReference type="ChEBI" id="CHEBI:17544"/>
        <dbReference type="ChEBI" id="CHEBI:43474"/>
        <dbReference type="ChEBI" id="CHEBI:58702"/>
        <dbReference type="EC" id="4.1.1.31"/>
    </reaction>
</comment>
<comment type="caution">
    <text evidence="13">The sequence shown here is derived from an EMBL/GenBank/DDBJ whole genome shotgun (WGS) entry which is preliminary data.</text>
</comment>
<organism evidence="13 14">
    <name type="scientific">Alicyclobacillus fastidiosus</name>
    <dbReference type="NCBI Taxonomy" id="392011"/>
    <lineage>
        <taxon>Bacteria</taxon>
        <taxon>Bacillati</taxon>
        <taxon>Bacillota</taxon>
        <taxon>Bacilli</taxon>
        <taxon>Bacillales</taxon>
        <taxon>Alicyclobacillaceae</taxon>
        <taxon>Alicyclobacillus</taxon>
    </lineage>
</organism>
<evidence type="ECO:0000256" key="8">
    <source>
        <dbReference type="ARBA" id="ARBA00023300"/>
    </source>
</evidence>
<evidence type="ECO:0000256" key="12">
    <source>
        <dbReference type="PROSITE-ProRule" id="PRU10112"/>
    </source>
</evidence>
<dbReference type="Gene3D" id="1.20.1440.90">
    <property type="entry name" value="Phosphoenolpyruvate/pyruvate domain"/>
    <property type="match status" value="1"/>
</dbReference>
<gene>
    <name evidence="10 13" type="primary">ppc</name>
    <name evidence="13" type="ORF">KKP3000_000859</name>
</gene>
<dbReference type="NCBIfam" id="NF000584">
    <property type="entry name" value="PRK00009.1"/>
    <property type="match status" value="1"/>
</dbReference>
<dbReference type="PRINTS" id="PR00150">
    <property type="entry name" value="PEPCARBXLASE"/>
</dbReference>
<dbReference type="GO" id="GO:0008964">
    <property type="term" value="F:phosphoenolpyruvate carboxylase activity"/>
    <property type="evidence" value="ECO:0007669"/>
    <property type="project" value="UniProtKB-EC"/>
</dbReference>
<comment type="subunit">
    <text evidence="10">Homotetramer.</text>
</comment>
<keyword evidence="6 10" id="KW-0460">Magnesium</keyword>
<evidence type="ECO:0000256" key="9">
    <source>
        <dbReference type="ARBA" id="ARBA00048995"/>
    </source>
</evidence>
<dbReference type="EC" id="4.1.1.31" evidence="4 10"/>
<dbReference type="InterPro" id="IPR033129">
    <property type="entry name" value="PEPCASE_His_AS"/>
</dbReference>
<evidence type="ECO:0000256" key="10">
    <source>
        <dbReference type="HAMAP-Rule" id="MF_00595"/>
    </source>
</evidence>
<comment type="cofactor">
    <cofactor evidence="1 10">
        <name>Mg(2+)</name>
        <dbReference type="ChEBI" id="CHEBI:18420"/>
    </cofactor>
</comment>
<keyword evidence="7 10" id="KW-0456">Lyase</keyword>
<dbReference type="RefSeq" id="WP_275476079.1">
    <property type="nucleotide sequence ID" value="NZ_CP162940.1"/>
</dbReference>
<name>A0ABV5AIL7_9BACL</name>
<dbReference type="Pfam" id="PF00311">
    <property type="entry name" value="PEPcase"/>
    <property type="match status" value="1"/>
</dbReference>
<dbReference type="InterPro" id="IPR022805">
    <property type="entry name" value="PEP_COase_bac/pln-type"/>
</dbReference>